<reference evidence="3" key="1">
    <citation type="journal article" date="2018" name="PLoS Negl. Trop. Dis.">
        <title>An insight into the salivary gland and fat body transcriptome of Panstrongylus lignarius (Hemiptera: Heteroptera), the main vector of Chagas disease in Peru.</title>
        <authorList>
            <person name="Nevoa J.C."/>
            <person name="Mendes M.T."/>
            <person name="da Silva M.V."/>
            <person name="Soares S.C."/>
            <person name="Oliveira C.J.F."/>
            <person name="Ribeiro J.M.C."/>
        </authorList>
    </citation>
    <scope>NUCLEOTIDE SEQUENCE</scope>
</reference>
<dbReference type="SUPFAM" id="SSF48690">
    <property type="entry name" value="Epsilon subunit of mitochondrial F1F0-ATP synthase"/>
    <property type="match status" value="1"/>
</dbReference>
<evidence type="ECO:0000256" key="2">
    <source>
        <dbReference type="SAM" id="MobiDB-lite"/>
    </source>
</evidence>
<dbReference type="GO" id="GO:0046933">
    <property type="term" value="F:proton-transporting ATP synthase activity, rotational mechanism"/>
    <property type="evidence" value="ECO:0007669"/>
    <property type="project" value="InterPro"/>
</dbReference>
<sequence>MSSWRSAGLNYIRYSNIAAKVVRQALKPEFRAEAAKREDSHVKFTPWRDGKPIRSSGTAKKVSSSFE</sequence>
<organism evidence="3">
    <name type="scientific">Panstrongylus lignarius</name>
    <dbReference type="NCBI Taxonomy" id="156445"/>
    <lineage>
        <taxon>Eukaryota</taxon>
        <taxon>Metazoa</taxon>
        <taxon>Ecdysozoa</taxon>
        <taxon>Arthropoda</taxon>
        <taxon>Hexapoda</taxon>
        <taxon>Insecta</taxon>
        <taxon>Pterygota</taxon>
        <taxon>Neoptera</taxon>
        <taxon>Paraneoptera</taxon>
        <taxon>Hemiptera</taxon>
        <taxon>Heteroptera</taxon>
        <taxon>Panheteroptera</taxon>
        <taxon>Cimicomorpha</taxon>
        <taxon>Reduviidae</taxon>
        <taxon>Triatominae</taxon>
        <taxon>Panstrongylus</taxon>
    </lineage>
</organism>
<dbReference type="PANTHER" id="PTHR12448:SF0">
    <property type="entry name" value="ATP SYNTHASE SUBUNIT EPSILON, MITOCHONDRIAL"/>
    <property type="match status" value="1"/>
</dbReference>
<feature type="compositionally biased region" description="Basic and acidic residues" evidence="2">
    <location>
        <begin position="37"/>
        <end position="52"/>
    </location>
</feature>
<dbReference type="GO" id="GO:0045259">
    <property type="term" value="C:proton-transporting ATP synthase complex"/>
    <property type="evidence" value="ECO:0007669"/>
    <property type="project" value="InterPro"/>
</dbReference>
<dbReference type="EMBL" id="GFTR01000009">
    <property type="protein sequence ID" value="JAW16417.1"/>
    <property type="molecule type" value="Transcribed_RNA"/>
</dbReference>
<dbReference type="Pfam" id="PF04627">
    <property type="entry name" value="ATP-synt_Eps"/>
    <property type="match status" value="1"/>
</dbReference>
<dbReference type="Gene3D" id="1.10.1620.20">
    <property type="entry name" value="ATP synthase, F1 complex, epsilon subunit superfamily, mitochondrial"/>
    <property type="match status" value="1"/>
</dbReference>
<dbReference type="CDD" id="cd12153">
    <property type="entry name" value="F1-ATPase_epsilon"/>
    <property type="match status" value="1"/>
</dbReference>
<protein>
    <submittedName>
        <fullName evidence="3">Putative mitochondrial atp synthase epsilon chain</fullName>
    </submittedName>
</protein>
<evidence type="ECO:0000313" key="3">
    <source>
        <dbReference type="EMBL" id="JAW16417.1"/>
    </source>
</evidence>
<feature type="region of interest" description="Disordered" evidence="2">
    <location>
        <begin position="37"/>
        <end position="67"/>
    </location>
</feature>
<dbReference type="PANTHER" id="PTHR12448">
    <property type="entry name" value="ATP SYNTHASE EPSILON CHAIN, MITOCHONDRIAL"/>
    <property type="match status" value="1"/>
</dbReference>
<name>A0A224XV26_9HEMI</name>
<dbReference type="InterPro" id="IPR036742">
    <property type="entry name" value="ATP_synth_F1_esu_sf_mt"/>
</dbReference>
<comment type="similarity">
    <text evidence="1">Belongs to the eukaryotic ATPase epsilon family.</text>
</comment>
<dbReference type="FunFam" id="1.10.1620.20:FF:000005">
    <property type="entry name" value="Uncharacterized protein, isoform A"/>
    <property type="match status" value="1"/>
</dbReference>
<dbReference type="InterPro" id="IPR006721">
    <property type="entry name" value="ATP_synth_F1_esu_mt"/>
</dbReference>
<evidence type="ECO:0000256" key="1">
    <source>
        <dbReference type="ARBA" id="ARBA00009502"/>
    </source>
</evidence>
<proteinExistence type="inferred from homology"/>
<dbReference type="GO" id="GO:0042776">
    <property type="term" value="P:proton motive force-driven mitochondrial ATP synthesis"/>
    <property type="evidence" value="ECO:0007669"/>
    <property type="project" value="TreeGrafter"/>
</dbReference>
<accession>A0A224XV26</accession>
<dbReference type="AlphaFoldDB" id="A0A224XV26"/>
<dbReference type="GO" id="GO:0005743">
    <property type="term" value="C:mitochondrial inner membrane"/>
    <property type="evidence" value="ECO:0007669"/>
    <property type="project" value="InterPro"/>
</dbReference>
<feature type="compositionally biased region" description="Polar residues" evidence="2">
    <location>
        <begin position="55"/>
        <end position="67"/>
    </location>
</feature>